<dbReference type="Pfam" id="PF09282">
    <property type="entry name" value="Mago-bind"/>
    <property type="match status" value="1"/>
</dbReference>
<evidence type="ECO:0000259" key="2">
    <source>
        <dbReference type="SMART" id="SM01273"/>
    </source>
</evidence>
<feature type="domain" description="WIBG Mago-binding" evidence="2">
    <location>
        <begin position="20"/>
        <end position="46"/>
    </location>
</feature>
<feature type="compositionally biased region" description="Basic residues" evidence="1">
    <location>
        <begin position="55"/>
        <end position="66"/>
    </location>
</feature>
<feature type="non-terminal residue" evidence="3">
    <location>
        <position position="208"/>
    </location>
</feature>
<feature type="region of interest" description="Disordered" evidence="1">
    <location>
        <begin position="1"/>
        <end position="35"/>
    </location>
</feature>
<evidence type="ECO:0000256" key="1">
    <source>
        <dbReference type="SAM" id="MobiDB-lite"/>
    </source>
</evidence>
<name>A0A6A7BUL2_9PEZI</name>
<dbReference type="PANTHER" id="PTHR22959:SF0">
    <property type="entry name" value="PARTNER OF Y14 AND MAGO"/>
    <property type="match status" value="1"/>
</dbReference>
<protein>
    <recommendedName>
        <fullName evidence="2">WIBG Mago-binding domain-containing protein</fullName>
    </recommendedName>
</protein>
<dbReference type="Proteomes" id="UP000799421">
    <property type="component" value="Unassembled WGS sequence"/>
</dbReference>
<keyword evidence="4" id="KW-1185">Reference proteome</keyword>
<dbReference type="GO" id="GO:0035145">
    <property type="term" value="C:exon-exon junction complex"/>
    <property type="evidence" value="ECO:0007669"/>
    <property type="project" value="TreeGrafter"/>
</dbReference>
<dbReference type="OrthoDB" id="21625at2759"/>
<feature type="region of interest" description="Disordered" evidence="1">
    <location>
        <begin position="55"/>
        <end position="165"/>
    </location>
</feature>
<dbReference type="EMBL" id="MU006002">
    <property type="protein sequence ID" value="KAF2858833.1"/>
    <property type="molecule type" value="Genomic_DNA"/>
</dbReference>
<sequence>MSTTNTQKISNSGIHTLNNGQSIIPSSIRPDGSVRKEIRVRAGYVPPEDIEIYRHKHAQATSRAKKTVPGAEKVEVAQGKTVPGAEKVKAAQKKKAPSRKANGTETPSAAATAKEKTYGAEDDRPKVAPEGELNGTAIQRTNSKEEEREEVIDEQEREKKEARRISKKLRQARELLNKRDMGQSLLPEQTAKVDKIDELVGQLKGLGI</sequence>
<dbReference type="PANTHER" id="PTHR22959">
    <property type="entry name" value="PYM PROTEIN"/>
    <property type="match status" value="1"/>
</dbReference>
<dbReference type="SUPFAM" id="SSF101931">
    <property type="entry name" value="Pym (Within the bgcn gene intron protein, WIBG), N-terminal domain"/>
    <property type="match status" value="1"/>
</dbReference>
<feature type="compositionally biased region" description="Basic and acidic residues" evidence="1">
    <location>
        <begin position="154"/>
        <end position="164"/>
    </location>
</feature>
<evidence type="ECO:0000313" key="3">
    <source>
        <dbReference type="EMBL" id="KAF2858833.1"/>
    </source>
</evidence>
<dbReference type="SMART" id="SM01273">
    <property type="entry name" value="Mago-bind"/>
    <property type="match status" value="1"/>
</dbReference>
<dbReference type="GO" id="GO:1903259">
    <property type="term" value="P:exon-exon junction complex disassembly"/>
    <property type="evidence" value="ECO:0007669"/>
    <property type="project" value="InterPro"/>
</dbReference>
<evidence type="ECO:0000313" key="4">
    <source>
        <dbReference type="Proteomes" id="UP000799421"/>
    </source>
</evidence>
<dbReference type="InterPro" id="IPR036348">
    <property type="entry name" value="WIBG_N_sf"/>
</dbReference>
<gene>
    <name evidence="3" type="ORF">K470DRAFT_259433</name>
</gene>
<dbReference type="InterPro" id="IPR039333">
    <property type="entry name" value="PYM1"/>
</dbReference>
<feature type="compositionally biased region" description="Basic and acidic residues" evidence="1">
    <location>
        <begin position="113"/>
        <end position="129"/>
    </location>
</feature>
<dbReference type="GO" id="GO:0005737">
    <property type="term" value="C:cytoplasm"/>
    <property type="evidence" value="ECO:0007669"/>
    <property type="project" value="TreeGrafter"/>
</dbReference>
<dbReference type="AlphaFoldDB" id="A0A6A7BUL2"/>
<proteinExistence type="predicted"/>
<organism evidence="3 4">
    <name type="scientific">Piedraia hortae CBS 480.64</name>
    <dbReference type="NCBI Taxonomy" id="1314780"/>
    <lineage>
        <taxon>Eukaryota</taxon>
        <taxon>Fungi</taxon>
        <taxon>Dikarya</taxon>
        <taxon>Ascomycota</taxon>
        <taxon>Pezizomycotina</taxon>
        <taxon>Dothideomycetes</taxon>
        <taxon>Dothideomycetidae</taxon>
        <taxon>Capnodiales</taxon>
        <taxon>Piedraiaceae</taxon>
        <taxon>Piedraia</taxon>
    </lineage>
</organism>
<accession>A0A6A7BUL2</accession>
<reference evidence="3" key="1">
    <citation type="journal article" date="2020" name="Stud. Mycol.">
        <title>101 Dothideomycetes genomes: a test case for predicting lifestyles and emergence of pathogens.</title>
        <authorList>
            <person name="Haridas S."/>
            <person name="Albert R."/>
            <person name="Binder M."/>
            <person name="Bloem J."/>
            <person name="Labutti K."/>
            <person name="Salamov A."/>
            <person name="Andreopoulos B."/>
            <person name="Baker S."/>
            <person name="Barry K."/>
            <person name="Bills G."/>
            <person name="Bluhm B."/>
            <person name="Cannon C."/>
            <person name="Castanera R."/>
            <person name="Culley D."/>
            <person name="Daum C."/>
            <person name="Ezra D."/>
            <person name="Gonzalez J."/>
            <person name="Henrissat B."/>
            <person name="Kuo A."/>
            <person name="Liang C."/>
            <person name="Lipzen A."/>
            <person name="Lutzoni F."/>
            <person name="Magnuson J."/>
            <person name="Mondo S."/>
            <person name="Nolan M."/>
            <person name="Ohm R."/>
            <person name="Pangilinan J."/>
            <person name="Park H.-J."/>
            <person name="Ramirez L."/>
            <person name="Alfaro M."/>
            <person name="Sun H."/>
            <person name="Tritt A."/>
            <person name="Yoshinaga Y."/>
            <person name="Zwiers L.-H."/>
            <person name="Turgeon B."/>
            <person name="Goodwin S."/>
            <person name="Spatafora J."/>
            <person name="Crous P."/>
            <person name="Grigoriev I."/>
        </authorList>
    </citation>
    <scope>NUCLEOTIDE SEQUENCE</scope>
    <source>
        <strain evidence="3">CBS 480.64</strain>
    </source>
</reference>
<dbReference type="InterPro" id="IPR015362">
    <property type="entry name" value="WIBG_mago-bd"/>
</dbReference>
<dbReference type="GO" id="GO:0003723">
    <property type="term" value="F:RNA binding"/>
    <property type="evidence" value="ECO:0007669"/>
    <property type="project" value="TreeGrafter"/>
</dbReference>
<feature type="compositionally biased region" description="Polar residues" evidence="1">
    <location>
        <begin position="1"/>
        <end position="25"/>
    </location>
</feature>